<dbReference type="AlphaFoldDB" id="A0A834P2D3"/>
<comment type="caution">
    <text evidence="1">The sequence shown here is derived from an EMBL/GenBank/DDBJ whole genome shotgun (WGS) entry which is preliminary data.</text>
</comment>
<organism evidence="1 2">
    <name type="scientific">Vespula pensylvanica</name>
    <name type="common">Western yellow jacket</name>
    <name type="synonym">Wasp</name>
    <dbReference type="NCBI Taxonomy" id="30213"/>
    <lineage>
        <taxon>Eukaryota</taxon>
        <taxon>Metazoa</taxon>
        <taxon>Ecdysozoa</taxon>
        <taxon>Arthropoda</taxon>
        <taxon>Hexapoda</taxon>
        <taxon>Insecta</taxon>
        <taxon>Pterygota</taxon>
        <taxon>Neoptera</taxon>
        <taxon>Endopterygota</taxon>
        <taxon>Hymenoptera</taxon>
        <taxon>Apocrita</taxon>
        <taxon>Aculeata</taxon>
        <taxon>Vespoidea</taxon>
        <taxon>Vespidae</taxon>
        <taxon>Vespinae</taxon>
        <taxon>Vespula</taxon>
    </lineage>
</organism>
<gene>
    <name evidence="1" type="ORF">H0235_008041</name>
</gene>
<dbReference type="Proteomes" id="UP000600918">
    <property type="component" value="Unassembled WGS sequence"/>
</dbReference>
<accession>A0A834P2D3</accession>
<keyword evidence="2" id="KW-1185">Reference proteome</keyword>
<proteinExistence type="predicted"/>
<protein>
    <submittedName>
        <fullName evidence="1">Uncharacterized protein</fullName>
    </submittedName>
</protein>
<evidence type="ECO:0000313" key="1">
    <source>
        <dbReference type="EMBL" id="KAF7425603.1"/>
    </source>
</evidence>
<name>A0A834P2D3_VESPE</name>
<dbReference type="EMBL" id="JACSDY010000006">
    <property type="protein sequence ID" value="KAF7425603.1"/>
    <property type="molecule type" value="Genomic_DNA"/>
</dbReference>
<evidence type="ECO:0000313" key="2">
    <source>
        <dbReference type="Proteomes" id="UP000600918"/>
    </source>
</evidence>
<reference evidence="1" key="1">
    <citation type="journal article" date="2020" name="G3 (Bethesda)">
        <title>High-Quality Assemblies for Three Invasive Social Wasps from the &lt;i&gt;Vespula&lt;/i&gt; Genus.</title>
        <authorList>
            <person name="Harrop T.W.R."/>
            <person name="Guhlin J."/>
            <person name="McLaughlin G.M."/>
            <person name="Permina E."/>
            <person name="Stockwell P."/>
            <person name="Gilligan J."/>
            <person name="Le Lec M.F."/>
            <person name="Gruber M.A.M."/>
            <person name="Quinn O."/>
            <person name="Lovegrove M."/>
            <person name="Duncan E.J."/>
            <person name="Remnant E.J."/>
            <person name="Van Eeckhoven J."/>
            <person name="Graham B."/>
            <person name="Knapp R.A."/>
            <person name="Langford K.W."/>
            <person name="Kronenberg Z."/>
            <person name="Press M.O."/>
            <person name="Eacker S.M."/>
            <person name="Wilson-Rankin E.E."/>
            <person name="Purcell J."/>
            <person name="Lester P.J."/>
            <person name="Dearden P.K."/>
        </authorList>
    </citation>
    <scope>NUCLEOTIDE SEQUENCE</scope>
    <source>
        <strain evidence="1">Volc-1</strain>
    </source>
</reference>
<sequence>MSKETKPIIIKVVKSTFLLILGIFVGVKQESTMTAAFYFVARTGDRREELELLRVKENSSKQEDESSDNTKSVKITEGIRVWPEVIGSQFPLDTVEPMQYL</sequence>